<protein>
    <recommendedName>
        <fullName evidence="13">Lysine--tRNA ligase</fullName>
        <ecNumber evidence="13">6.1.1.6</ecNumber>
    </recommendedName>
    <alternativeName>
        <fullName evidence="13">Lysyl-tRNA synthetase</fullName>
        <shortName evidence="13">LysRS</shortName>
    </alternativeName>
</protein>
<gene>
    <name evidence="13 19" type="primary">lysS</name>
    <name evidence="16" type="ORF">B4077_0017</name>
    <name evidence="17" type="ORF">B4088_4951</name>
    <name evidence="18" type="ORF">BJR07_21280</name>
    <name evidence="19" type="ORF">CN263_20630</name>
    <name evidence="20" type="ORF">CN307_30685</name>
</gene>
<dbReference type="InterPro" id="IPR045864">
    <property type="entry name" value="aa-tRNA-synth_II/BPL/LPL"/>
</dbReference>
<dbReference type="PRINTS" id="PR00982">
    <property type="entry name" value="TRNASYNTHLYS"/>
</dbReference>
<dbReference type="Gene3D" id="2.40.50.140">
    <property type="entry name" value="Nucleic acid-binding proteins"/>
    <property type="match status" value="1"/>
</dbReference>
<keyword evidence="6 13" id="KW-0479">Metal-binding</keyword>
<dbReference type="GO" id="GO:0006430">
    <property type="term" value="P:lysyl-tRNA aminoacylation"/>
    <property type="evidence" value="ECO:0007669"/>
    <property type="project" value="UniProtKB-UniRule"/>
</dbReference>
<evidence type="ECO:0000256" key="1">
    <source>
        <dbReference type="ARBA" id="ARBA00004496"/>
    </source>
</evidence>
<evidence type="ECO:0000256" key="9">
    <source>
        <dbReference type="ARBA" id="ARBA00022842"/>
    </source>
</evidence>
<name>A0A0G8F3H7_BACCE</name>
<dbReference type="GO" id="GO:0000287">
    <property type="term" value="F:magnesium ion binding"/>
    <property type="evidence" value="ECO:0007669"/>
    <property type="project" value="UniProtKB-UniRule"/>
</dbReference>
<reference evidence="20 25" key="4">
    <citation type="submission" date="2017-09" db="EMBL/GenBank/DDBJ databases">
        <title>Large-scale bioinformatics analysis of Bacillus genomes uncovers conserved roles of natural products in bacterial physiology.</title>
        <authorList>
            <consortium name="Agbiome Team Llc"/>
            <person name="Bleich R.M."/>
            <person name="Grubbs K.J."/>
            <person name="Santa Maria K.C."/>
            <person name="Allen S.E."/>
            <person name="Farag S."/>
            <person name="Shank E.A."/>
            <person name="Bowers A."/>
        </authorList>
    </citation>
    <scope>NUCLEOTIDE SEQUENCE [LARGE SCALE GENOMIC DNA]</scope>
    <source>
        <strain evidence="20 25">AFS022681</strain>
    </source>
</reference>
<dbReference type="Proteomes" id="UP000076482">
    <property type="component" value="Unassembled WGS sequence"/>
</dbReference>
<dbReference type="InterPro" id="IPR002313">
    <property type="entry name" value="Lys-tRNA-ligase_II"/>
</dbReference>
<dbReference type="HAMAP" id="MF_00252">
    <property type="entry name" value="Lys_tRNA_synth_class2"/>
    <property type="match status" value="1"/>
</dbReference>
<dbReference type="CDD" id="cd00775">
    <property type="entry name" value="LysRS_core"/>
    <property type="match status" value="1"/>
</dbReference>
<evidence type="ECO:0000256" key="6">
    <source>
        <dbReference type="ARBA" id="ARBA00022723"/>
    </source>
</evidence>
<evidence type="ECO:0000256" key="5">
    <source>
        <dbReference type="ARBA" id="ARBA00022598"/>
    </source>
</evidence>
<sequence length="499" mass="57608">MDNMNHEELNDQLLVRREKLHNLREQGIDPFGKRFERTNATNDLLSLYGEFSKEELEEKEISVSIAGRIMTKRGKGKAGFAHIQDLHGQVQIYVRKDAVGDEEYELFKTADLGDLVGIEGKVFKTNVGELSVKATGFTLLTKSLRPLPDKYHGLKDVEQRYRQRYLDLITSMESRETFVTRSKIIREMRRYLDDNGYLEVETPMMHAIAGGASARPFITHHNALDMELYMRIAIELHLKRLIVGGLEKVYEIGRVFRNEGVSTRHNPEFTMIELYEAYADYKDIMKLTENMVAHIAKQVLGTTTIQYGDYEINLEPEWTRLHMVDAIKEHSGADFWNPMSVEEARELAKEHNVGIKDTMEVGHIINEFFEQKVEDKLIQPTFIYGHPVEISPLAKKNDEDPRFTDRFELFIVAREHANAFTELNDPIDQKERFEAQLKEREQGNDEAHMMDDDYIEALEYGMPPTGGLGIGIDRLVMLLTNAPSIRDVLLFPAMRHKQD</sequence>
<evidence type="ECO:0000313" key="24">
    <source>
        <dbReference type="Proteomes" id="UP000219743"/>
    </source>
</evidence>
<comment type="subcellular location">
    <subcellularLocation>
        <location evidence="1 13">Cytoplasm</location>
    </subcellularLocation>
</comment>
<evidence type="ECO:0000256" key="4">
    <source>
        <dbReference type="ARBA" id="ARBA00022490"/>
    </source>
</evidence>
<dbReference type="FunFam" id="3.30.930.10:FF:000001">
    <property type="entry name" value="Lysine--tRNA ligase"/>
    <property type="match status" value="1"/>
</dbReference>
<dbReference type="Proteomes" id="UP000035214">
    <property type="component" value="Unassembled WGS sequence"/>
</dbReference>
<dbReference type="PIRSF" id="PIRSF039101">
    <property type="entry name" value="LysRS2"/>
    <property type="match status" value="1"/>
</dbReference>
<reference evidence="19 24" key="5">
    <citation type="submission" date="2017-09" db="EMBL/GenBank/DDBJ databases">
        <title>Large-scale bioinformatics analysis of Bacillus genomes uncovers conserved roles of natural products in bacterial physiology.</title>
        <authorList>
            <consortium name="Agbiome Team Llc"/>
            <person name="Bleich R.M."/>
            <person name="Kirk G.J."/>
            <person name="Santa Maria K.C."/>
            <person name="Allen S.E."/>
            <person name="Farag S."/>
            <person name="Shank E.A."/>
            <person name="Bowers A."/>
        </authorList>
    </citation>
    <scope>NUCLEOTIDE SEQUENCE [LARGE SCALE GENOMIC DNA]</scope>
    <source>
        <strain evidence="19 24">AFS024404</strain>
    </source>
</reference>
<keyword evidence="9 13" id="KW-0460">Magnesium</keyword>
<dbReference type="Pfam" id="PF01336">
    <property type="entry name" value="tRNA_anti-codon"/>
    <property type="match status" value="1"/>
</dbReference>
<dbReference type="EC" id="6.1.1.6" evidence="13"/>
<dbReference type="EMBL" id="LJKE01000090">
    <property type="protein sequence ID" value="KZD57303.1"/>
    <property type="molecule type" value="Genomic_DNA"/>
</dbReference>
<dbReference type="InterPro" id="IPR004364">
    <property type="entry name" value="Aa-tRNA-synt_II"/>
</dbReference>
<evidence type="ECO:0000256" key="14">
    <source>
        <dbReference type="RuleBase" id="RU000336"/>
    </source>
</evidence>
<dbReference type="PATRIC" id="fig|1396.428.peg.2829"/>
<reference evidence="16 21" key="1">
    <citation type="submission" date="2015-04" db="EMBL/GenBank/DDBJ databases">
        <title>Draft Genome Sequences of Eight Spore-Forming Food Isolates of Bacillus cereus Genome sequencing.</title>
        <authorList>
            <person name="Krawcyk A.O."/>
            <person name="de Jong A."/>
            <person name="Eijlander R.T."/>
            <person name="Berendsen E.M."/>
            <person name="Holsappel S."/>
            <person name="Wells-Bennik M."/>
            <person name="Kuipers O.P."/>
        </authorList>
    </citation>
    <scope>NUCLEOTIDE SEQUENCE [LARGE SCALE GENOMIC DNA]</scope>
    <source>
        <strain evidence="16 21">B4077</strain>
    </source>
</reference>
<dbReference type="FunFam" id="2.40.50.140:FF:000024">
    <property type="entry name" value="Lysine--tRNA ligase"/>
    <property type="match status" value="1"/>
</dbReference>
<dbReference type="NCBIfam" id="NF001756">
    <property type="entry name" value="PRK00484.1"/>
    <property type="match status" value="1"/>
</dbReference>
<evidence type="ECO:0000313" key="23">
    <source>
        <dbReference type="Proteomes" id="UP000186535"/>
    </source>
</evidence>
<dbReference type="PANTHER" id="PTHR42918">
    <property type="entry name" value="LYSYL-TRNA SYNTHETASE"/>
    <property type="match status" value="1"/>
</dbReference>
<evidence type="ECO:0000259" key="15">
    <source>
        <dbReference type="PROSITE" id="PS50862"/>
    </source>
</evidence>
<dbReference type="InterPro" id="IPR012340">
    <property type="entry name" value="NA-bd_OB-fold"/>
</dbReference>
<keyword evidence="7 13" id="KW-0547">Nucleotide-binding</keyword>
<dbReference type="SUPFAM" id="SSF55681">
    <property type="entry name" value="Class II aaRS and biotin synthetases"/>
    <property type="match status" value="1"/>
</dbReference>
<dbReference type="GO" id="GO:0140096">
    <property type="term" value="F:catalytic activity, acting on a protein"/>
    <property type="evidence" value="ECO:0007669"/>
    <property type="project" value="UniProtKB-ARBA"/>
</dbReference>
<dbReference type="GO" id="GO:0000049">
    <property type="term" value="F:tRNA binding"/>
    <property type="evidence" value="ECO:0007669"/>
    <property type="project" value="TreeGrafter"/>
</dbReference>
<dbReference type="Proteomes" id="UP000220032">
    <property type="component" value="Unassembled WGS sequence"/>
</dbReference>
<dbReference type="GeneID" id="301201325"/>
<feature type="binding site" evidence="13">
    <location>
        <position position="415"/>
    </location>
    <ligand>
        <name>Mg(2+)</name>
        <dbReference type="ChEBI" id="CHEBI:18420"/>
        <label>2</label>
    </ligand>
</feature>
<dbReference type="InterPro" id="IPR034762">
    <property type="entry name" value="Lys-tRNA-ligase_II_bac/euk"/>
</dbReference>
<dbReference type="GO" id="GO:0005524">
    <property type="term" value="F:ATP binding"/>
    <property type="evidence" value="ECO:0007669"/>
    <property type="project" value="UniProtKB-UniRule"/>
</dbReference>
<evidence type="ECO:0000256" key="11">
    <source>
        <dbReference type="ARBA" id="ARBA00023146"/>
    </source>
</evidence>
<dbReference type="GO" id="GO:0005829">
    <property type="term" value="C:cytosol"/>
    <property type="evidence" value="ECO:0007669"/>
    <property type="project" value="TreeGrafter"/>
</dbReference>
<evidence type="ECO:0000313" key="18">
    <source>
        <dbReference type="EMBL" id="OKA34941.1"/>
    </source>
</evidence>
<evidence type="ECO:0000256" key="12">
    <source>
        <dbReference type="ARBA" id="ARBA00048573"/>
    </source>
</evidence>
<keyword evidence="5 13" id="KW-0436">Ligase</keyword>
<evidence type="ECO:0000256" key="3">
    <source>
        <dbReference type="ARBA" id="ARBA00011738"/>
    </source>
</evidence>
<keyword evidence="4 13" id="KW-0963">Cytoplasm</keyword>
<feature type="binding site" evidence="13">
    <location>
        <position position="408"/>
    </location>
    <ligand>
        <name>Mg(2+)</name>
        <dbReference type="ChEBI" id="CHEBI:18420"/>
        <label>1</label>
    </ligand>
</feature>
<comment type="cofactor">
    <cofactor evidence="13 14">
        <name>Mg(2+)</name>
        <dbReference type="ChEBI" id="CHEBI:18420"/>
    </cofactor>
    <text evidence="13 14">Binds 3 Mg(2+) ions per subunit.</text>
</comment>
<dbReference type="SUPFAM" id="SSF50249">
    <property type="entry name" value="Nucleic acid-binding proteins"/>
    <property type="match status" value="1"/>
</dbReference>
<dbReference type="Pfam" id="PF00152">
    <property type="entry name" value="tRNA-synt_2"/>
    <property type="match status" value="1"/>
</dbReference>
<dbReference type="Proteomes" id="UP000186535">
    <property type="component" value="Unassembled WGS sequence"/>
</dbReference>
<dbReference type="Gene3D" id="3.30.930.10">
    <property type="entry name" value="Bira Bifunctional Protein, Domain 2"/>
    <property type="match status" value="1"/>
</dbReference>
<dbReference type="PANTHER" id="PTHR42918:SF15">
    <property type="entry name" value="LYSINE--TRNA LIGASE, CHLOROPLASTIC_MITOCHONDRIAL"/>
    <property type="match status" value="1"/>
</dbReference>
<dbReference type="EMBL" id="MPON01000008">
    <property type="protein sequence ID" value="OKA34941.1"/>
    <property type="molecule type" value="Genomic_DNA"/>
</dbReference>
<comment type="catalytic activity">
    <reaction evidence="12 13 14">
        <text>tRNA(Lys) + L-lysine + ATP = L-lysyl-tRNA(Lys) + AMP + diphosphate</text>
        <dbReference type="Rhea" id="RHEA:20792"/>
        <dbReference type="Rhea" id="RHEA-COMP:9696"/>
        <dbReference type="Rhea" id="RHEA-COMP:9697"/>
        <dbReference type="ChEBI" id="CHEBI:30616"/>
        <dbReference type="ChEBI" id="CHEBI:32551"/>
        <dbReference type="ChEBI" id="CHEBI:33019"/>
        <dbReference type="ChEBI" id="CHEBI:78442"/>
        <dbReference type="ChEBI" id="CHEBI:78529"/>
        <dbReference type="ChEBI" id="CHEBI:456215"/>
        <dbReference type="EC" id="6.1.1.6"/>
    </reaction>
</comment>
<dbReference type="GeneID" id="92803151"/>
<dbReference type="InterPro" id="IPR006195">
    <property type="entry name" value="aa-tRNA-synth_II"/>
</dbReference>
<dbReference type="Proteomes" id="UP000219743">
    <property type="component" value="Unassembled WGS sequence"/>
</dbReference>
<dbReference type="GO" id="GO:0004824">
    <property type="term" value="F:lysine-tRNA ligase activity"/>
    <property type="evidence" value="ECO:0007669"/>
    <property type="project" value="UniProtKB-UniRule"/>
</dbReference>
<keyword evidence="11 13" id="KW-0030">Aminoacyl-tRNA synthetase</keyword>
<dbReference type="PROSITE" id="PS50862">
    <property type="entry name" value="AA_TRNA_LIGASE_II"/>
    <property type="match status" value="1"/>
</dbReference>
<dbReference type="NCBIfam" id="TIGR00499">
    <property type="entry name" value="lysS_bact"/>
    <property type="match status" value="1"/>
</dbReference>
<evidence type="ECO:0000313" key="25">
    <source>
        <dbReference type="Proteomes" id="UP000220032"/>
    </source>
</evidence>
<dbReference type="InterPro" id="IPR018149">
    <property type="entry name" value="Lys-tRNA-synth_II_C"/>
</dbReference>
<evidence type="ECO:0000313" key="17">
    <source>
        <dbReference type="EMBL" id="KZD57303.1"/>
    </source>
</evidence>
<dbReference type="CDD" id="cd04322">
    <property type="entry name" value="LysRS_N"/>
    <property type="match status" value="1"/>
</dbReference>
<proteinExistence type="inferred from homology"/>
<evidence type="ECO:0000313" key="22">
    <source>
        <dbReference type="Proteomes" id="UP000076482"/>
    </source>
</evidence>
<dbReference type="EMBL" id="NTRC01000016">
    <property type="protein sequence ID" value="PFD19452.1"/>
    <property type="molecule type" value="Genomic_DNA"/>
</dbReference>
<evidence type="ECO:0000256" key="7">
    <source>
        <dbReference type="ARBA" id="ARBA00022741"/>
    </source>
</evidence>
<dbReference type="AlphaFoldDB" id="A0A0G8F3H7"/>
<keyword evidence="8 13" id="KW-0067">ATP-binding</keyword>
<accession>A0A0G8F3H7</accession>
<evidence type="ECO:0000313" key="19">
    <source>
        <dbReference type="EMBL" id="PFD19452.1"/>
    </source>
</evidence>
<evidence type="ECO:0000256" key="10">
    <source>
        <dbReference type="ARBA" id="ARBA00022917"/>
    </source>
</evidence>
<comment type="similarity">
    <text evidence="2 13">Belongs to the class-II aminoacyl-tRNA synthetase family.</text>
</comment>
<evidence type="ECO:0000256" key="8">
    <source>
        <dbReference type="ARBA" id="ARBA00022840"/>
    </source>
</evidence>
<comment type="subunit">
    <text evidence="3 13">Homodimer.</text>
</comment>
<dbReference type="InterPro" id="IPR004365">
    <property type="entry name" value="NA-bd_OB_tRNA"/>
</dbReference>
<feature type="domain" description="Aminoacyl-transfer RNA synthetases class-II family profile" evidence="15">
    <location>
        <begin position="178"/>
        <end position="492"/>
    </location>
</feature>
<evidence type="ECO:0000313" key="21">
    <source>
        <dbReference type="Proteomes" id="UP000035214"/>
    </source>
</evidence>
<dbReference type="EMBL" id="LCYI01000018">
    <property type="protein sequence ID" value="KLA30979.1"/>
    <property type="molecule type" value="Genomic_DNA"/>
</dbReference>
<keyword evidence="10 13" id="KW-0648">Protein biosynthesis</keyword>
<dbReference type="GO" id="GO:0016740">
    <property type="term" value="F:transferase activity"/>
    <property type="evidence" value="ECO:0007669"/>
    <property type="project" value="UniProtKB-ARBA"/>
</dbReference>
<feature type="binding site" evidence="13">
    <location>
        <position position="415"/>
    </location>
    <ligand>
        <name>Mg(2+)</name>
        <dbReference type="ChEBI" id="CHEBI:18420"/>
        <label>1</label>
    </ligand>
</feature>
<evidence type="ECO:0000313" key="16">
    <source>
        <dbReference type="EMBL" id="KLA30979.1"/>
    </source>
</evidence>
<evidence type="ECO:0000313" key="20">
    <source>
        <dbReference type="EMBL" id="PFE07648.1"/>
    </source>
</evidence>
<comment type="caution">
    <text evidence="16">The sequence shown here is derived from an EMBL/GenBank/DDBJ whole genome shotgun (WGS) entry which is preliminary data.</text>
</comment>
<evidence type="ECO:0000256" key="13">
    <source>
        <dbReference type="HAMAP-Rule" id="MF_00252"/>
    </source>
</evidence>
<organism evidence="16 21">
    <name type="scientific">Bacillus cereus</name>
    <dbReference type="NCBI Taxonomy" id="1396"/>
    <lineage>
        <taxon>Bacteria</taxon>
        <taxon>Bacillati</taxon>
        <taxon>Bacillota</taxon>
        <taxon>Bacilli</taxon>
        <taxon>Bacillales</taxon>
        <taxon>Bacillaceae</taxon>
        <taxon>Bacillus</taxon>
        <taxon>Bacillus cereus group</taxon>
    </lineage>
</organism>
<evidence type="ECO:0000256" key="2">
    <source>
        <dbReference type="ARBA" id="ARBA00008226"/>
    </source>
</evidence>
<dbReference type="EMBL" id="NTRR01000086">
    <property type="protein sequence ID" value="PFE07648.1"/>
    <property type="molecule type" value="Genomic_DNA"/>
</dbReference>
<reference evidence="17 22" key="2">
    <citation type="submission" date="2015-09" db="EMBL/GenBank/DDBJ databases">
        <title>Bacillus cereus food isolates.</title>
        <authorList>
            <person name="Boekhorst J."/>
        </authorList>
    </citation>
    <scope>NUCLEOTIDE SEQUENCE [LARGE SCALE GENOMIC DNA]</scope>
    <source>
        <strain evidence="17 22">B4088</strain>
    </source>
</reference>
<reference evidence="18 23" key="3">
    <citation type="submission" date="2016-11" db="EMBL/GenBank/DDBJ databases">
        <title>Identification of Bacillus cereus isolated from egg-white.</title>
        <authorList>
            <person name="Soni A."/>
            <person name="Oey I."/>
            <person name="Silcock P."/>
            <person name="Bremer P."/>
        </authorList>
    </citation>
    <scope>NUCLEOTIDE SEQUENCE [LARGE SCALE GENOMIC DNA]</scope>
    <source>
        <strain evidence="18 23">NZAS03</strain>
    </source>
</reference>
<dbReference type="InterPro" id="IPR044136">
    <property type="entry name" value="Lys-tRNA-ligase_II_N"/>
</dbReference>
<dbReference type="RefSeq" id="WP_000369672.1">
    <property type="nucleotide sequence ID" value="NZ_JBHTUN010000011.1"/>
</dbReference>